<dbReference type="AlphaFoldDB" id="A0A1I3KPU2"/>
<proteinExistence type="predicted"/>
<feature type="domain" description="Anti-sigma K factor RskA C-terminal" evidence="2">
    <location>
        <begin position="93"/>
        <end position="251"/>
    </location>
</feature>
<keyword evidence="1" id="KW-0472">Membrane</keyword>
<dbReference type="GO" id="GO:0006417">
    <property type="term" value="P:regulation of translation"/>
    <property type="evidence" value="ECO:0007669"/>
    <property type="project" value="TreeGrafter"/>
</dbReference>
<evidence type="ECO:0000259" key="2">
    <source>
        <dbReference type="Pfam" id="PF10099"/>
    </source>
</evidence>
<protein>
    <submittedName>
        <fullName evidence="3">Anti-sigma-K factor rskA</fullName>
    </submittedName>
</protein>
<dbReference type="GO" id="GO:0005886">
    <property type="term" value="C:plasma membrane"/>
    <property type="evidence" value="ECO:0007669"/>
    <property type="project" value="InterPro"/>
</dbReference>
<keyword evidence="1" id="KW-1133">Transmembrane helix</keyword>
<evidence type="ECO:0000313" key="3">
    <source>
        <dbReference type="EMBL" id="SFI74532.1"/>
    </source>
</evidence>
<keyword evidence="1" id="KW-0812">Transmembrane</keyword>
<keyword evidence="4" id="KW-1185">Reference proteome</keyword>
<feature type="transmembrane region" description="Helical" evidence="1">
    <location>
        <begin position="90"/>
        <end position="112"/>
    </location>
</feature>
<dbReference type="PANTHER" id="PTHR37461">
    <property type="entry name" value="ANTI-SIGMA-K FACTOR RSKA"/>
    <property type="match status" value="1"/>
</dbReference>
<dbReference type="InterPro" id="IPR051474">
    <property type="entry name" value="Anti-sigma-K/W_factor"/>
</dbReference>
<dbReference type="Proteomes" id="UP000199559">
    <property type="component" value="Unassembled WGS sequence"/>
</dbReference>
<evidence type="ECO:0000313" key="4">
    <source>
        <dbReference type="Proteomes" id="UP000199559"/>
    </source>
</evidence>
<gene>
    <name evidence="3" type="ORF">SAMN05443431_10271</name>
</gene>
<dbReference type="GO" id="GO:0016989">
    <property type="term" value="F:sigma factor antagonist activity"/>
    <property type="evidence" value="ECO:0007669"/>
    <property type="project" value="TreeGrafter"/>
</dbReference>
<dbReference type="RefSeq" id="WP_090837507.1">
    <property type="nucleotide sequence ID" value="NZ_FORM01000002.1"/>
</dbReference>
<evidence type="ECO:0000256" key="1">
    <source>
        <dbReference type="SAM" id="Phobius"/>
    </source>
</evidence>
<dbReference type="PANTHER" id="PTHR37461:SF1">
    <property type="entry name" value="ANTI-SIGMA-K FACTOR RSKA"/>
    <property type="match status" value="1"/>
</dbReference>
<dbReference type="InterPro" id="IPR018764">
    <property type="entry name" value="RskA_C"/>
</dbReference>
<sequence>MNDKIITFLNSDLLNKYLIGQTNASETLEVEHYISEFPEVKKAYNTLQDKLEFSSQLNAVKAPKLVLSNVLDALDDKPVIALKPKRTRKWYSLAIAASLTALMLGVSSVYLYNQNKQLSSENQTIADEIFDLRSDIANNNSTLTQLLEQFKQLNNPETEKYILKGNTRAKNLKTVAYINPEEKKSMIDVVSLPQLPDNKVYQIWAELQDKMVNLGVLSQADRRLQEIPYTEDALGLSISIEPKGGSQVRSNDTPVAEISLKLND</sequence>
<organism evidence="3 4">
    <name type="scientific">Olleya namhaensis</name>
    <dbReference type="NCBI Taxonomy" id="1144750"/>
    <lineage>
        <taxon>Bacteria</taxon>
        <taxon>Pseudomonadati</taxon>
        <taxon>Bacteroidota</taxon>
        <taxon>Flavobacteriia</taxon>
        <taxon>Flavobacteriales</taxon>
        <taxon>Flavobacteriaceae</taxon>
    </lineage>
</organism>
<dbReference type="EMBL" id="FORM01000002">
    <property type="protein sequence ID" value="SFI74532.1"/>
    <property type="molecule type" value="Genomic_DNA"/>
</dbReference>
<accession>A0A1I3KPU2</accession>
<dbReference type="Pfam" id="PF10099">
    <property type="entry name" value="RskA_C"/>
    <property type="match status" value="1"/>
</dbReference>
<reference evidence="4" key="1">
    <citation type="submission" date="2016-10" db="EMBL/GenBank/DDBJ databases">
        <authorList>
            <person name="Varghese N."/>
            <person name="Submissions S."/>
        </authorList>
    </citation>
    <scope>NUCLEOTIDE SEQUENCE [LARGE SCALE GENOMIC DNA]</scope>
    <source>
        <strain evidence="4">DSM 28881</strain>
    </source>
</reference>
<name>A0A1I3KPU2_9FLAO</name>
<dbReference type="STRING" id="1144750.SAMN05443431_10271"/>